<dbReference type="Pfam" id="PF00104">
    <property type="entry name" value="Hormone_recep"/>
    <property type="match status" value="1"/>
</dbReference>
<keyword evidence="9" id="KW-0539">Nucleus</keyword>
<dbReference type="Proteomes" id="UP000593567">
    <property type="component" value="Unassembled WGS sequence"/>
</dbReference>
<keyword evidence="6" id="KW-0238">DNA-binding</keyword>
<comment type="subcellular location">
    <subcellularLocation>
        <location evidence="1">Nucleus</location>
    </subcellularLocation>
</comment>
<dbReference type="GO" id="GO:0004879">
    <property type="term" value="F:nuclear receptor activity"/>
    <property type="evidence" value="ECO:0007669"/>
    <property type="project" value="InterPro"/>
</dbReference>
<keyword evidence="2" id="KW-0479">Metal-binding</keyword>
<dbReference type="InterPro" id="IPR001628">
    <property type="entry name" value="Znf_hrmn_rcpt"/>
</dbReference>
<dbReference type="SUPFAM" id="SSF57716">
    <property type="entry name" value="Glucocorticoid receptor-like (DNA-binding domain)"/>
    <property type="match status" value="1"/>
</dbReference>
<dbReference type="GO" id="GO:0008270">
    <property type="term" value="F:zinc ion binding"/>
    <property type="evidence" value="ECO:0007669"/>
    <property type="project" value="UniProtKB-KW"/>
</dbReference>
<dbReference type="PANTHER" id="PTHR24086">
    <property type="entry name" value="NUCLEAR RECEPTOR SUBFAMILY 5 GROUP A"/>
    <property type="match status" value="1"/>
</dbReference>
<keyword evidence="13" id="KW-1185">Reference proteome</keyword>
<dbReference type="SUPFAM" id="SSF48508">
    <property type="entry name" value="Nuclear receptor ligand-binding domain"/>
    <property type="match status" value="1"/>
</dbReference>
<evidence type="ECO:0000256" key="2">
    <source>
        <dbReference type="ARBA" id="ARBA00022723"/>
    </source>
</evidence>
<feature type="domain" description="Nuclear receptor" evidence="10">
    <location>
        <begin position="229"/>
        <end position="299"/>
    </location>
</feature>
<keyword evidence="5" id="KW-0805">Transcription regulation</keyword>
<comment type="caution">
    <text evidence="12">The sequence shown here is derived from an EMBL/GenBank/DDBJ whole genome shotgun (WGS) entry which is preliminary data.</text>
</comment>
<evidence type="ECO:0000313" key="12">
    <source>
        <dbReference type="EMBL" id="KAF6040464.1"/>
    </source>
</evidence>
<dbReference type="InterPro" id="IPR000536">
    <property type="entry name" value="Nucl_hrmn_rcpt_lig-bd"/>
</dbReference>
<evidence type="ECO:0000256" key="8">
    <source>
        <dbReference type="ARBA" id="ARBA00023170"/>
    </source>
</evidence>
<evidence type="ECO:0000256" key="3">
    <source>
        <dbReference type="ARBA" id="ARBA00022771"/>
    </source>
</evidence>
<keyword evidence="7" id="KW-0804">Transcription</keyword>
<accession>A0A7J7KQK1</accession>
<keyword evidence="3" id="KW-0863">Zinc-finger</keyword>
<sequence length="622" mass="69482">MDIPVSRTVATGVDKCERTAIIIMAANQPPTVYLQTQLADGEIGISPVLLQAVNQTLDLTKTSSEQVSLVVTDAGDGGIATIHDSGEITAQTVIIGSNEETEVGEETIQEEEVPSLMATTSPNKNADGHLVIKVIGDNFVDTVNQAAIMHKLRQKLGMKVVVQMEDGDGNIVFEDTVTPIASRGLDDVSLDLTEDVPLSDKENEDVNAIVKSVVNTIRDFASKHEKVDVKPCPICGYHYAVQTCESCKGFFKRTVQNKKTHTCHRGGTCNISLSSRKKCAACRFQKCCDVGMKIEGVREDRSRGGRSKYYGTSIGYPSRSGEGIDQSSIDVSPHIPPKKMRLPDLQYRHTHYPQPVVPQIIQQILDLEDLYEESRSEPMQCCVDKLTACDQHKFSSMLHLTEHRLHQVVRWARHLPNFMDIDVEDQILLLKNSWAELICLGAIWRSRFSHAVIHLSYGKTIDLQKAREMEHEEVISRMLHVCENLARLKVDKYEYVTLKVLATMLPDVKGLKEPDKIQTYQNRLLDALMLYTTSHSPDFPTKCGELLLRLSEVQRLTSVMRKQIIKRLKSGTIPAYKLIMHLLRGDTDLFNSVCDIPPHIIVADPQSTILGVDVMEATQIST</sequence>
<dbReference type="PRINTS" id="PR00398">
    <property type="entry name" value="STRDHORMONER"/>
</dbReference>
<dbReference type="InterPro" id="IPR035500">
    <property type="entry name" value="NHR-like_dom_sf"/>
</dbReference>
<gene>
    <name evidence="12" type="ORF">EB796_001246</name>
</gene>
<dbReference type="InterPro" id="IPR001723">
    <property type="entry name" value="Nuclear_hrmn_rcpt"/>
</dbReference>
<evidence type="ECO:0000313" key="13">
    <source>
        <dbReference type="Proteomes" id="UP000593567"/>
    </source>
</evidence>
<dbReference type="SMART" id="SM00430">
    <property type="entry name" value="HOLI"/>
    <property type="match status" value="1"/>
</dbReference>
<dbReference type="PROSITE" id="PS51030">
    <property type="entry name" value="NUCLEAR_REC_DBD_2"/>
    <property type="match status" value="1"/>
</dbReference>
<dbReference type="OrthoDB" id="5984981at2759"/>
<protein>
    <submittedName>
        <fullName evidence="12">Hr39</fullName>
    </submittedName>
</protein>
<proteinExistence type="predicted"/>
<reference evidence="12" key="1">
    <citation type="submission" date="2020-06" db="EMBL/GenBank/DDBJ databases">
        <title>Draft genome of Bugula neritina, a colonial animal packing powerful symbionts and potential medicines.</title>
        <authorList>
            <person name="Rayko M."/>
        </authorList>
    </citation>
    <scope>NUCLEOTIDE SEQUENCE [LARGE SCALE GENOMIC DNA]</scope>
    <source>
        <strain evidence="12">Kwan_BN1</strain>
    </source>
</reference>
<dbReference type="PRINTS" id="PR00047">
    <property type="entry name" value="STROIDFINGER"/>
</dbReference>
<evidence type="ECO:0000256" key="7">
    <source>
        <dbReference type="ARBA" id="ARBA00023163"/>
    </source>
</evidence>
<evidence type="ECO:0000256" key="5">
    <source>
        <dbReference type="ARBA" id="ARBA00023015"/>
    </source>
</evidence>
<keyword evidence="8" id="KW-0675">Receptor</keyword>
<dbReference type="PROSITE" id="PS51843">
    <property type="entry name" value="NR_LBD"/>
    <property type="match status" value="1"/>
</dbReference>
<dbReference type="CDD" id="cd06930">
    <property type="entry name" value="NR_LBD_F2"/>
    <property type="match status" value="1"/>
</dbReference>
<evidence type="ECO:0000256" key="6">
    <source>
        <dbReference type="ARBA" id="ARBA00023125"/>
    </source>
</evidence>
<dbReference type="Pfam" id="PF00105">
    <property type="entry name" value="zf-C4"/>
    <property type="match status" value="1"/>
</dbReference>
<dbReference type="InterPro" id="IPR016355">
    <property type="entry name" value="NR5-like"/>
</dbReference>
<dbReference type="GO" id="GO:0043565">
    <property type="term" value="F:sequence-specific DNA binding"/>
    <property type="evidence" value="ECO:0007669"/>
    <property type="project" value="InterPro"/>
</dbReference>
<feature type="domain" description="NR LBD" evidence="11">
    <location>
        <begin position="366"/>
        <end position="586"/>
    </location>
</feature>
<dbReference type="PANTHER" id="PTHR24086:SF25">
    <property type="entry name" value="NUCLEAR HORMONE RECEPTOR FTZ-F1 BETA"/>
    <property type="match status" value="1"/>
</dbReference>
<dbReference type="GO" id="GO:0005634">
    <property type="term" value="C:nucleus"/>
    <property type="evidence" value="ECO:0007669"/>
    <property type="project" value="UniProtKB-SubCell"/>
</dbReference>
<name>A0A7J7KQK1_BUGNE</name>
<evidence type="ECO:0000256" key="9">
    <source>
        <dbReference type="ARBA" id="ARBA00023242"/>
    </source>
</evidence>
<organism evidence="12 13">
    <name type="scientific">Bugula neritina</name>
    <name type="common">Brown bryozoan</name>
    <name type="synonym">Sertularia neritina</name>
    <dbReference type="NCBI Taxonomy" id="10212"/>
    <lineage>
        <taxon>Eukaryota</taxon>
        <taxon>Metazoa</taxon>
        <taxon>Spiralia</taxon>
        <taxon>Lophotrochozoa</taxon>
        <taxon>Bryozoa</taxon>
        <taxon>Gymnolaemata</taxon>
        <taxon>Cheilostomatida</taxon>
        <taxon>Flustrina</taxon>
        <taxon>Buguloidea</taxon>
        <taxon>Bugulidae</taxon>
        <taxon>Bugula</taxon>
    </lineage>
</organism>
<evidence type="ECO:0000259" key="11">
    <source>
        <dbReference type="PROSITE" id="PS51843"/>
    </source>
</evidence>
<evidence type="ECO:0000259" key="10">
    <source>
        <dbReference type="PROSITE" id="PS51030"/>
    </source>
</evidence>
<dbReference type="Gene3D" id="1.10.565.10">
    <property type="entry name" value="Retinoid X Receptor"/>
    <property type="match status" value="1"/>
</dbReference>
<dbReference type="Gene3D" id="3.30.50.10">
    <property type="entry name" value="Erythroid Transcription Factor GATA-1, subunit A"/>
    <property type="match status" value="1"/>
</dbReference>
<evidence type="ECO:0000256" key="4">
    <source>
        <dbReference type="ARBA" id="ARBA00022833"/>
    </source>
</evidence>
<dbReference type="SMART" id="SM00399">
    <property type="entry name" value="ZnF_C4"/>
    <property type="match status" value="1"/>
</dbReference>
<dbReference type="InterPro" id="IPR013088">
    <property type="entry name" value="Znf_NHR/GATA"/>
</dbReference>
<dbReference type="AlphaFoldDB" id="A0A7J7KQK1"/>
<keyword evidence="4" id="KW-0862">Zinc</keyword>
<dbReference type="EMBL" id="VXIV02000139">
    <property type="protein sequence ID" value="KAF6040464.1"/>
    <property type="molecule type" value="Genomic_DNA"/>
</dbReference>
<evidence type="ECO:0000256" key="1">
    <source>
        <dbReference type="ARBA" id="ARBA00004123"/>
    </source>
</evidence>